<dbReference type="CDD" id="cd11715">
    <property type="entry name" value="THUMP_AdoMetMT"/>
    <property type="match status" value="1"/>
</dbReference>
<keyword evidence="2" id="KW-0698">rRNA processing</keyword>
<dbReference type="RefSeq" id="WP_126330701.1">
    <property type="nucleotide sequence ID" value="NZ_LR134343.1"/>
</dbReference>
<dbReference type="Gene3D" id="3.30.750.80">
    <property type="entry name" value="RNA methyltransferase domain (HRMD) like"/>
    <property type="match status" value="1"/>
</dbReference>
<dbReference type="AlphaFoldDB" id="A0A3S4R134"/>
<dbReference type="Proteomes" id="UP000274100">
    <property type="component" value="Chromosome"/>
</dbReference>
<dbReference type="SMART" id="SM00981">
    <property type="entry name" value="THUMP"/>
    <property type="match status" value="1"/>
</dbReference>
<dbReference type="InterPro" id="IPR000241">
    <property type="entry name" value="RlmKL-like_Mtase"/>
</dbReference>
<dbReference type="InterPro" id="IPR029063">
    <property type="entry name" value="SAM-dependent_MTases_sf"/>
</dbReference>
<gene>
    <name evidence="10" type="primary">rlmL</name>
    <name evidence="10" type="ORF">NCTC10297_01164</name>
</gene>
<dbReference type="CDD" id="cd02440">
    <property type="entry name" value="AdoMet_MTases"/>
    <property type="match status" value="1"/>
</dbReference>
<feature type="region of interest" description="Disordered" evidence="8">
    <location>
        <begin position="791"/>
        <end position="855"/>
    </location>
</feature>
<dbReference type="PIRSF" id="PIRSF037618">
    <property type="entry name" value="RNA_Mtase_bacteria_prd"/>
    <property type="match status" value="1"/>
</dbReference>
<dbReference type="PROSITE" id="PS51165">
    <property type="entry name" value="THUMP"/>
    <property type="match status" value="1"/>
</dbReference>
<dbReference type="Gene3D" id="3.40.50.150">
    <property type="entry name" value="Vaccinia Virus protein VP39"/>
    <property type="match status" value="2"/>
</dbReference>
<keyword evidence="4 10" id="KW-0808">Transferase</keyword>
<dbReference type="GO" id="GO:0003723">
    <property type="term" value="F:RNA binding"/>
    <property type="evidence" value="ECO:0007669"/>
    <property type="project" value="UniProtKB-UniRule"/>
</dbReference>
<dbReference type="EMBL" id="LR134343">
    <property type="protein sequence ID" value="VEG13202.1"/>
    <property type="molecule type" value="Genomic_DNA"/>
</dbReference>
<name>A0A3S4R134_9GAMM</name>
<dbReference type="InterPro" id="IPR054170">
    <property type="entry name" value="RlmL_1st"/>
</dbReference>
<sequence length="894" mass="101269">MSLAIPAYFANLTQFCADDFYIIITCADGLEAALCIELESFELAPQILRAGRVLVRIDLTKLYHICLYSRVASRVLLPLGEYHFKQKITDNTEVPDEDIPQALYQFARRIDWTALFGLEHRFAVRLSTDKRLTVNQQFATLRIKDAIADTFNHAFAARPDVDAKSPDFQIFATANQKVAELFLDLSGTSLHRRGYRVANTAAPLKENLAAALLYECNWHTGEFDAIIDPMCGSGTFISEALLMRAGYPVGIDKASREFGFYAWQHHNESLWLDMVAAANDDFHARLAKLQQQNLTIVALDADAQAIRACHKNLLAAGLGCLLPSITLQQQALHHLPRTLVALPELATKNPLIITNPPYGERLGELDFIKPLYQGLGLISAEALQQAGVQQAYMAVLASQVEQADTLPILSPHTLRCHNGALTVYFRHGELNLAKLPSLIDDWQKQHIVHEEAQEFVNRLQKNLSNLKNKANKYAVSNLRVYDADLPNFNVAIDVYGDKIHVQEYAPPKQIPADVAKMRFNLVLQMVREVFGVSREAIFIKTRAKQSGNEQYTKTEHGKRRKLWLAREDGAYFYVNFTDYLDTGLFIDHRTMRGLVKSASRGKRVLNLFAYTCSASVHAALAGAKQVTSVDLSANYLDWGKQNFALNGLLLDAIIEDKGEYLPKYQFIAADVFEWIKHNTEQFEVIFIDPPTFSNSKKFKGTFDVQRDHAALINRAMNRLSADGVLYFSNNFSKFELDEVLMARYEIVQITHKTIGFDFNSKKPIHQSYEIRHKNAPVRDFVDERVLDKTTRQELMTYQDSKQQDSKQRQSAKRLPQVKEPRSKNRPTYPRQANKTQSKQQPSQSGTKRVYINPKAADGANLAKKLNDKLNIDTQNLSEKRYSIKAKTNTTDKQS</sequence>
<dbReference type="Pfam" id="PF01170">
    <property type="entry name" value="UPF0020"/>
    <property type="match status" value="1"/>
</dbReference>
<dbReference type="InterPro" id="IPR004114">
    <property type="entry name" value="THUMP_dom"/>
</dbReference>
<dbReference type="GO" id="GO:0070043">
    <property type="term" value="F:rRNA (guanine-N7-)-methyltransferase activity"/>
    <property type="evidence" value="ECO:0007669"/>
    <property type="project" value="TreeGrafter"/>
</dbReference>
<evidence type="ECO:0000256" key="8">
    <source>
        <dbReference type="SAM" id="MobiDB-lite"/>
    </source>
</evidence>
<dbReference type="GO" id="GO:0005737">
    <property type="term" value="C:cytoplasm"/>
    <property type="evidence" value="ECO:0007669"/>
    <property type="project" value="InterPro"/>
</dbReference>
<proteinExistence type="predicted"/>
<evidence type="ECO:0000256" key="2">
    <source>
        <dbReference type="ARBA" id="ARBA00022552"/>
    </source>
</evidence>
<dbReference type="GO" id="GO:0052915">
    <property type="term" value="F:23S rRNA (guanine(2445)-N(2))-methyltransferase activity"/>
    <property type="evidence" value="ECO:0007669"/>
    <property type="project" value="UniProtKB-EC"/>
</dbReference>
<evidence type="ECO:0000256" key="6">
    <source>
        <dbReference type="PROSITE-ProRule" id="PRU00529"/>
    </source>
</evidence>
<dbReference type="Pfam" id="PF10672">
    <property type="entry name" value="Methyltrans_SAM"/>
    <property type="match status" value="1"/>
</dbReference>
<evidence type="ECO:0000256" key="3">
    <source>
        <dbReference type="ARBA" id="ARBA00022603"/>
    </source>
</evidence>
<evidence type="ECO:0000313" key="11">
    <source>
        <dbReference type="Proteomes" id="UP000274100"/>
    </source>
</evidence>
<dbReference type="OrthoDB" id="9809404at2"/>
<keyword evidence="6" id="KW-0694">RNA-binding</keyword>
<keyword evidence="3 10" id="KW-0489">Methyltransferase</keyword>
<reference evidence="10 11" key="1">
    <citation type="submission" date="2018-12" db="EMBL/GenBank/DDBJ databases">
        <authorList>
            <consortium name="Pathogen Informatics"/>
        </authorList>
    </citation>
    <scope>NUCLEOTIDE SEQUENCE [LARGE SCALE GENOMIC DNA]</scope>
    <source>
        <strain evidence="10 11">NCTC10297</strain>
    </source>
</reference>
<dbReference type="InterPro" id="IPR019614">
    <property type="entry name" value="SAM-dep_methyl-trfase"/>
</dbReference>
<feature type="domain" description="THUMP" evidence="9">
    <location>
        <begin position="61"/>
        <end position="185"/>
    </location>
</feature>
<keyword evidence="1" id="KW-0963">Cytoplasm</keyword>
<dbReference type="Gene3D" id="3.30.2130.30">
    <property type="match status" value="1"/>
</dbReference>
<dbReference type="InterPro" id="IPR017244">
    <property type="entry name" value="23SrRNA_methyltr_KL"/>
</dbReference>
<dbReference type="KEGG" id="mcun:NCTC10297_01164"/>
<feature type="coiled-coil region" evidence="7">
    <location>
        <begin position="449"/>
        <end position="476"/>
    </location>
</feature>
<evidence type="ECO:0000256" key="5">
    <source>
        <dbReference type="ARBA" id="ARBA00022691"/>
    </source>
</evidence>
<evidence type="ECO:0000256" key="7">
    <source>
        <dbReference type="SAM" id="Coils"/>
    </source>
</evidence>
<evidence type="ECO:0000256" key="1">
    <source>
        <dbReference type="ARBA" id="ARBA00022490"/>
    </source>
</evidence>
<dbReference type="PANTHER" id="PTHR47313:SF1">
    <property type="entry name" value="RIBOSOMAL RNA LARGE SUBUNIT METHYLTRANSFERASE K_L"/>
    <property type="match status" value="1"/>
</dbReference>
<dbReference type="Pfam" id="PF02926">
    <property type="entry name" value="THUMP"/>
    <property type="match status" value="1"/>
</dbReference>
<dbReference type="Pfam" id="PF22020">
    <property type="entry name" value="RlmL_1st"/>
    <property type="match status" value="1"/>
</dbReference>
<protein>
    <submittedName>
        <fullName evidence="10">Ribosomal RNA large subunit methyltransferase L</fullName>
        <ecNumber evidence="10">2.1.1.173</ecNumber>
    </submittedName>
</protein>
<dbReference type="PROSITE" id="PS00092">
    <property type="entry name" value="N6_MTASE"/>
    <property type="match status" value="1"/>
</dbReference>
<dbReference type="EC" id="2.1.1.173" evidence="10"/>
<keyword evidence="5" id="KW-0949">S-adenosyl-L-methionine</keyword>
<evidence type="ECO:0000313" key="10">
    <source>
        <dbReference type="EMBL" id="VEG13202.1"/>
    </source>
</evidence>
<accession>A0A3S4R134</accession>
<organism evidence="10 11">
    <name type="scientific">Moraxella cuniculi</name>
    <dbReference type="NCBI Taxonomy" id="34061"/>
    <lineage>
        <taxon>Bacteria</taxon>
        <taxon>Pseudomonadati</taxon>
        <taxon>Pseudomonadota</taxon>
        <taxon>Gammaproteobacteria</taxon>
        <taxon>Moraxellales</taxon>
        <taxon>Moraxellaceae</taxon>
        <taxon>Moraxella</taxon>
    </lineage>
</organism>
<keyword evidence="7" id="KW-0175">Coiled coil</keyword>
<evidence type="ECO:0000256" key="4">
    <source>
        <dbReference type="ARBA" id="ARBA00022679"/>
    </source>
</evidence>
<evidence type="ECO:0000259" key="9">
    <source>
        <dbReference type="PROSITE" id="PS51165"/>
    </source>
</evidence>
<dbReference type="PANTHER" id="PTHR47313">
    <property type="entry name" value="RIBOSOMAL RNA LARGE SUBUNIT METHYLTRANSFERASE K/L"/>
    <property type="match status" value="1"/>
</dbReference>
<feature type="compositionally biased region" description="Polar residues" evidence="8">
    <location>
        <begin position="830"/>
        <end position="846"/>
    </location>
</feature>
<dbReference type="NCBIfam" id="NF008748">
    <property type="entry name" value="PRK11783.1"/>
    <property type="match status" value="1"/>
</dbReference>
<dbReference type="SUPFAM" id="SSF53335">
    <property type="entry name" value="S-adenosyl-L-methionine-dependent methyltransferases"/>
    <property type="match status" value="2"/>
</dbReference>
<dbReference type="InterPro" id="IPR002052">
    <property type="entry name" value="DNA_methylase_N6_adenine_CS"/>
</dbReference>